<dbReference type="GO" id="GO:0005794">
    <property type="term" value="C:Golgi apparatus"/>
    <property type="evidence" value="ECO:0007669"/>
    <property type="project" value="TreeGrafter"/>
</dbReference>
<dbReference type="EMBL" id="JANVFS010000060">
    <property type="protein sequence ID" value="KAJ4464332.1"/>
    <property type="molecule type" value="Genomic_DNA"/>
</dbReference>
<dbReference type="Proteomes" id="UP001150238">
    <property type="component" value="Unassembled WGS sequence"/>
</dbReference>
<dbReference type="Pfam" id="PF05742">
    <property type="entry name" value="TANGO2"/>
    <property type="match status" value="1"/>
</dbReference>
<dbReference type="AlphaFoldDB" id="A0A9W8ZQQ2"/>
<evidence type="ECO:0000313" key="2">
    <source>
        <dbReference type="Proteomes" id="UP001150238"/>
    </source>
</evidence>
<dbReference type="GO" id="GO:0007030">
    <property type="term" value="P:Golgi organization"/>
    <property type="evidence" value="ECO:0007669"/>
    <property type="project" value="TreeGrafter"/>
</dbReference>
<accession>A0A9W8ZQQ2</accession>
<dbReference type="PANTHER" id="PTHR17985">
    <property type="entry name" value="SER/THR-RICH PROTEIN T10 IN DGCR REGION"/>
    <property type="match status" value="1"/>
</dbReference>
<organism evidence="1 2">
    <name type="scientific">Lentinula lateritia</name>
    <dbReference type="NCBI Taxonomy" id="40482"/>
    <lineage>
        <taxon>Eukaryota</taxon>
        <taxon>Fungi</taxon>
        <taxon>Dikarya</taxon>
        <taxon>Basidiomycota</taxon>
        <taxon>Agaricomycotina</taxon>
        <taxon>Agaricomycetes</taxon>
        <taxon>Agaricomycetidae</taxon>
        <taxon>Agaricales</taxon>
        <taxon>Marasmiineae</taxon>
        <taxon>Omphalotaceae</taxon>
        <taxon>Lentinula</taxon>
    </lineage>
</organism>
<reference evidence="1" key="1">
    <citation type="submission" date="2022-08" db="EMBL/GenBank/DDBJ databases">
        <authorList>
            <consortium name="DOE Joint Genome Institute"/>
            <person name="Min B."/>
            <person name="Riley R."/>
            <person name="Sierra-Patev S."/>
            <person name="Naranjo-Ortiz M."/>
            <person name="Looney B."/>
            <person name="Konkel Z."/>
            <person name="Slot J.C."/>
            <person name="Sakamoto Y."/>
            <person name="Steenwyk J.L."/>
            <person name="Rokas A."/>
            <person name="Carro J."/>
            <person name="Camarero S."/>
            <person name="Ferreira P."/>
            <person name="Molpeceres G."/>
            <person name="Ruiz-Duenas F.J."/>
            <person name="Serrano A."/>
            <person name="Henrissat B."/>
            <person name="Drula E."/>
            <person name="Hughes K.W."/>
            <person name="Mata J.L."/>
            <person name="Ishikawa N.K."/>
            <person name="Vargas-Isla R."/>
            <person name="Ushijima S."/>
            <person name="Smith C.A."/>
            <person name="Ahrendt S."/>
            <person name="Andreopoulos W."/>
            <person name="He G."/>
            <person name="Labutti K."/>
            <person name="Lipzen A."/>
            <person name="Ng V."/>
            <person name="Sandor L."/>
            <person name="Barry K."/>
            <person name="Martinez A.T."/>
            <person name="Xiao Y."/>
            <person name="Gibbons J.G."/>
            <person name="Terashima K."/>
            <person name="Hibbett D.S."/>
            <person name="Grigoriev I.V."/>
        </authorList>
    </citation>
    <scope>NUCLEOTIDE SEQUENCE</scope>
    <source>
        <strain evidence="1">Sp2 HRB7682 ss15</strain>
    </source>
</reference>
<proteinExistence type="predicted"/>
<dbReference type="PANTHER" id="PTHR17985:SF8">
    <property type="entry name" value="TRANSPORT AND GOLGI ORGANIZATION PROTEIN 2 HOMOLOG"/>
    <property type="match status" value="1"/>
</dbReference>
<evidence type="ECO:0000313" key="1">
    <source>
        <dbReference type="EMBL" id="KAJ4464332.1"/>
    </source>
</evidence>
<gene>
    <name evidence="1" type="ORF">C8J55DRAFT_285722</name>
</gene>
<dbReference type="InterPro" id="IPR008551">
    <property type="entry name" value="TANGO2"/>
</dbReference>
<comment type="caution">
    <text evidence="1">The sequence shown here is derived from an EMBL/GenBank/DDBJ whole genome shotgun (WGS) entry which is preliminary data.</text>
</comment>
<name>A0A9W8ZQQ2_9AGAR</name>
<dbReference type="GO" id="GO:0009306">
    <property type="term" value="P:protein secretion"/>
    <property type="evidence" value="ECO:0007669"/>
    <property type="project" value="TreeGrafter"/>
</dbReference>
<reference evidence="1" key="2">
    <citation type="journal article" date="2023" name="Proc. Natl. Acad. Sci. U.S.A.">
        <title>A global phylogenomic analysis of the shiitake genus Lentinula.</title>
        <authorList>
            <person name="Sierra-Patev S."/>
            <person name="Min B."/>
            <person name="Naranjo-Ortiz M."/>
            <person name="Looney B."/>
            <person name="Konkel Z."/>
            <person name="Slot J.C."/>
            <person name="Sakamoto Y."/>
            <person name="Steenwyk J.L."/>
            <person name="Rokas A."/>
            <person name="Carro J."/>
            <person name="Camarero S."/>
            <person name="Ferreira P."/>
            <person name="Molpeceres G."/>
            <person name="Ruiz-Duenas F.J."/>
            <person name="Serrano A."/>
            <person name="Henrissat B."/>
            <person name="Drula E."/>
            <person name="Hughes K.W."/>
            <person name="Mata J.L."/>
            <person name="Ishikawa N.K."/>
            <person name="Vargas-Isla R."/>
            <person name="Ushijima S."/>
            <person name="Smith C.A."/>
            <person name="Donoghue J."/>
            <person name="Ahrendt S."/>
            <person name="Andreopoulos W."/>
            <person name="He G."/>
            <person name="LaButti K."/>
            <person name="Lipzen A."/>
            <person name="Ng V."/>
            <person name="Riley R."/>
            <person name="Sandor L."/>
            <person name="Barry K."/>
            <person name="Martinez A.T."/>
            <person name="Xiao Y."/>
            <person name="Gibbons J.G."/>
            <person name="Terashima K."/>
            <person name="Grigoriev I.V."/>
            <person name="Hibbett D."/>
        </authorList>
    </citation>
    <scope>NUCLEOTIDE SEQUENCE</scope>
    <source>
        <strain evidence="1">Sp2 HRB7682 ss15</strain>
    </source>
</reference>
<protein>
    <submittedName>
        <fullName evidence="1">DUF833-domain-containing protein</fullName>
    </submittedName>
</protein>
<sequence length="294" mass="32562">MCIVFWTLDHPDYSLIICSNRDEYLERPTRSAHFHSFRHEAHPDNILSGIDEVGGGTWFGMNRTGKVALLTNITEPPATFNSSRGSLVSSFLLSDSPGSRLQKESEELYPRDAQYAGFNMLLLAPVSTAPTDLRYDASFVTNAGAGGTISSRPLSAIEKAGGGFSNGIDGKGGSEWPKVQHGMQDFQAALQSQSLDALTEAEFTNRLFELLTWKCPAPVTTRSELRNTVEVAPIPITLESTKFYGTRLSTVVLIRRDGHVSFIERDIWKEVNGMVERMPASSERKFNFKLHIVT</sequence>